<gene>
    <name evidence="5" type="ORF">SAMN04487967_1894</name>
</gene>
<evidence type="ECO:0000256" key="1">
    <source>
        <dbReference type="ARBA" id="ARBA00023125"/>
    </source>
</evidence>
<dbReference type="InterPro" id="IPR050639">
    <property type="entry name" value="SSR_resolvase"/>
</dbReference>
<dbReference type="Gene3D" id="3.40.50.1390">
    <property type="entry name" value="Resolvase, N-terminal catalytic domain"/>
    <property type="match status" value="1"/>
</dbReference>
<dbReference type="PANTHER" id="PTHR30461">
    <property type="entry name" value="DNA-INVERTASE FROM LAMBDOID PROPHAGE"/>
    <property type="match status" value="1"/>
</dbReference>
<keyword evidence="1" id="KW-0238">DNA-binding</keyword>
<accession>A0A1H6FYG5</accession>
<dbReference type="GO" id="GO:0000150">
    <property type="term" value="F:DNA strand exchange activity"/>
    <property type="evidence" value="ECO:0007669"/>
    <property type="project" value="InterPro"/>
</dbReference>
<dbReference type="InterPro" id="IPR036162">
    <property type="entry name" value="Resolvase-like_N_sf"/>
</dbReference>
<evidence type="ECO:0000313" key="5">
    <source>
        <dbReference type="EMBL" id="SEH15043.1"/>
    </source>
</evidence>
<evidence type="ECO:0000256" key="2">
    <source>
        <dbReference type="ARBA" id="ARBA00023172"/>
    </source>
</evidence>
<dbReference type="AlphaFoldDB" id="A0A1H6FYG5"/>
<dbReference type="Proteomes" id="UP000199112">
    <property type="component" value="Unassembled WGS sequence"/>
</dbReference>
<dbReference type="InterPro" id="IPR006119">
    <property type="entry name" value="Resolv_N"/>
</dbReference>
<evidence type="ECO:0000259" key="4">
    <source>
        <dbReference type="SMART" id="SM00857"/>
    </source>
</evidence>
<dbReference type="PANTHER" id="PTHR30461:SF2">
    <property type="entry name" value="SERINE RECOMBINASE PINE-RELATED"/>
    <property type="match status" value="1"/>
</dbReference>
<dbReference type="CDD" id="cd00338">
    <property type="entry name" value="Ser_Recombinase"/>
    <property type="match status" value="1"/>
</dbReference>
<keyword evidence="6" id="KW-1185">Reference proteome</keyword>
<evidence type="ECO:0000313" key="6">
    <source>
        <dbReference type="Proteomes" id="UP000199112"/>
    </source>
</evidence>
<dbReference type="GO" id="GO:0003677">
    <property type="term" value="F:DNA binding"/>
    <property type="evidence" value="ECO:0007669"/>
    <property type="project" value="UniProtKB-KW"/>
</dbReference>
<dbReference type="SMART" id="SM00857">
    <property type="entry name" value="Resolvase"/>
    <property type="match status" value="1"/>
</dbReference>
<evidence type="ECO:0000256" key="3">
    <source>
        <dbReference type="SAM" id="MobiDB-lite"/>
    </source>
</evidence>
<dbReference type="RefSeq" id="WP_090506796.1">
    <property type="nucleotide sequence ID" value="NZ_FNWL01000002.1"/>
</dbReference>
<dbReference type="OrthoDB" id="194716at2157"/>
<feature type="region of interest" description="Disordered" evidence="3">
    <location>
        <begin position="1"/>
        <end position="26"/>
    </location>
</feature>
<dbReference type="SUPFAM" id="SSF53041">
    <property type="entry name" value="Resolvase-like"/>
    <property type="match status" value="1"/>
</dbReference>
<sequence>MTDGQKPLVADGYTRLSQDSDRSIPRQKEKIREYINKLNNRDDHPPVVLNRIFDDGRWSSGFSTADRGEYGQIVERIKNSEADLIVADGKRRFARDFDDTMDLILSCRSTGVELHDTATGALDLDDPMNVAIELLQAATEHKAMRRYIEKSIEETNRRTDAGYYHGEPPAALRFDENKQFLVADERKIDDVLRVYELRDAGETYRSIAEEVPWSPPTIGKLINRREQYEAVADGAKLGFELTIVGPEIT</sequence>
<organism evidence="5 6">
    <name type="scientific">Natronorubrum sediminis</name>
    <dbReference type="NCBI Taxonomy" id="640943"/>
    <lineage>
        <taxon>Archaea</taxon>
        <taxon>Methanobacteriati</taxon>
        <taxon>Methanobacteriota</taxon>
        <taxon>Stenosarchaea group</taxon>
        <taxon>Halobacteria</taxon>
        <taxon>Halobacteriales</taxon>
        <taxon>Natrialbaceae</taxon>
        <taxon>Natronorubrum</taxon>
    </lineage>
</organism>
<name>A0A1H6FYG5_9EURY</name>
<keyword evidence="2" id="KW-0233">DNA recombination</keyword>
<protein>
    <submittedName>
        <fullName evidence="5">Site-specific DNA recombinase</fullName>
    </submittedName>
</protein>
<reference evidence="6" key="1">
    <citation type="submission" date="2016-10" db="EMBL/GenBank/DDBJ databases">
        <authorList>
            <person name="Varghese N."/>
            <person name="Submissions S."/>
        </authorList>
    </citation>
    <scope>NUCLEOTIDE SEQUENCE [LARGE SCALE GENOMIC DNA]</scope>
    <source>
        <strain evidence="6">CGMCC 1.8981</strain>
    </source>
</reference>
<proteinExistence type="predicted"/>
<dbReference type="EMBL" id="FNWL01000002">
    <property type="protein sequence ID" value="SEH15043.1"/>
    <property type="molecule type" value="Genomic_DNA"/>
</dbReference>
<dbReference type="Pfam" id="PF00239">
    <property type="entry name" value="Resolvase"/>
    <property type="match status" value="1"/>
</dbReference>
<feature type="domain" description="Resolvase/invertase-type recombinase catalytic" evidence="4">
    <location>
        <begin position="10"/>
        <end position="164"/>
    </location>
</feature>